<sequence>MGTTLAMSSAYHPQTDGQYEALNKCIEMYLRCLTFQNPKS</sequence>
<dbReference type="AlphaFoldDB" id="A0A392U5I6"/>
<reference evidence="1 2" key="1">
    <citation type="journal article" date="2018" name="Front. Plant Sci.">
        <title>Red Clover (Trifolium pratense) and Zigzag Clover (T. medium) - A Picture of Genomic Similarities and Differences.</title>
        <authorList>
            <person name="Dluhosova J."/>
            <person name="Istvanek J."/>
            <person name="Nedelnik J."/>
            <person name="Repkova J."/>
        </authorList>
    </citation>
    <scope>NUCLEOTIDE SEQUENCE [LARGE SCALE GENOMIC DNA]</scope>
    <source>
        <strain evidence="2">cv. 10/8</strain>
        <tissue evidence="1">Leaf</tissue>
    </source>
</reference>
<dbReference type="EMBL" id="LXQA010706648">
    <property type="protein sequence ID" value="MCI66995.1"/>
    <property type="molecule type" value="Genomic_DNA"/>
</dbReference>
<dbReference type="SUPFAM" id="SSF53098">
    <property type="entry name" value="Ribonuclease H-like"/>
    <property type="match status" value="1"/>
</dbReference>
<dbReference type="GO" id="GO:0003676">
    <property type="term" value="F:nucleic acid binding"/>
    <property type="evidence" value="ECO:0007669"/>
    <property type="project" value="InterPro"/>
</dbReference>
<name>A0A392U5I6_9FABA</name>
<feature type="non-terminal residue" evidence="1">
    <location>
        <position position="40"/>
    </location>
</feature>
<evidence type="ECO:0000313" key="2">
    <source>
        <dbReference type="Proteomes" id="UP000265520"/>
    </source>
</evidence>
<proteinExistence type="predicted"/>
<evidence type="ECO:0000313" key="1">
    <source>
        <dbReference type="EMBL" id="MCI66995.1"/>
    </source>
</evidence>
<dbReference type="InterPro" id="IPR012337">
    <property type="entry name" value="RNaseH-like_sf"/>
</dbReference>
<dbReference type="Gene3D" id="3.30.420.10">
    <property type="entry name" value="Ribonuclease H-like superfamily/Ribonuclease H"/>
    <property type="match status" value="1"/>
</dbReference>
<dbReference type="InterPro" id="IPR036397">
    <property type="entry name" value="RNaseH_sf"/>
</dbReference>
<comment type="caution">
    <text evidence="1">The sequence shown here is derived from an EMBL/GenBank/DDBJ whole genome shotgun (WGS) entry which is preliminary data.</text>
</comment>
<accession>A0A392U5I6</accession>
<protein>
    <recommendedName>
        <fullName evidence="3">Integrase catalytic domain-containing protein</fullName>
    </recommendedName>
</protein>
<dbReference type="Proteomes" id="UP000265520">
    <property type="component" value="Unassembled WGS sequence"/>
</dbReference>
<organism evidence="1 2">
    <name type="scientific">Trifolium medium</name>
    <dbReference type="NCBI Taxonomy" id="97028"/>
    <lineage>
        <taxon>Eukaryota</taxon>
        <taxon>Viridiplantae</taxon>
        <taxon>Streptophyta</taxon>
        <taxon>Embryophyta</taxon>
        <taxon>Tracheophyta</taxon>
        <taxon>Spermatophyta</taxon>
        <taxon>Magnoliopsida</taxon>
        <taxon>eudicotyledons</taxon>
        <taxon>Gunneridae</taxon>
        <taxon>Pentapetalae</taxon>
        <taxon>rosids</taxon>
        <taxon>fabids</taxon>
        <taxon>Fabales</taxon>
        <taxon>Fabaceae</taxon>
        <taxon>Papilionoideae</taxon>
        <taxon>50 kb inversion clade</taxon>
        <taxon>NPAAA clade</taxon>
        <taxon>Hologalegina</taxon>
        <taxon>IRL clade</taxon>
        <taxon>Trifolieae</taxon>
        <taxon>Trifolium</taxon>
    </lineage>
</organism>
<keyword evidence="2" id="KW-1185">Reference proteome</keyword>
<evidence type="ECO:0008006" key="3">
    <source>
        <dbReference type="Google" id="ProtNLM"/>
    </source>
</evidence>